<reference evidence="8" key="1">
    <citation type="submission" date="2019-06" db="EMBL/GenBank/DDBJ databases">
        <title>Draft genome sequence of the griseofulvin-producing fungus Xylaria cubensis strain G536.</title>
        <authorList>
            <person name="Mead M.E."/>
            <person name="Raja H.A."/>
            <person name="Steenwyk J.L."/>
            <person name="Knowles S.L."/>
            <person name="Oberlies N.H."/>
            <person name="Rokas A."/>
        </authorList>
    </citation>
    <scope>NUCLEOTIDE SEQUENCE [LARGE SCALE GENOMIC DNA]</scope>
    <source>
        <strain evidence="8">G536</strain>
    </source>
</reference>
<dbReference type="HAMAP" id="MF_03002">
    <property type="entry name" value="eIF3c"/>
    <property type="match status" value="1"/>
</dbReference>
<keyword evidence="1 4" id="KW-0963">Cytoplasm</keyword>
<dbReference type="InterPro" id="IPR036390">
    <property type="entry name" value="WH_DNA-bd_sf"/>
</dbReference>
<feature type="compositionally biased region" description="Gly residues" evidence="5">
    <location>
        <begin position="1290"/>
        <end position="1302"/>
    </location>
</feature>
<sequence>MDVALDDVDGGLDGGVGVGRFWGGDRGYRRPRRMAVGVWRMADADADAGVNTVDDALFRRCWWCKLRFSRYRAVCGEGRYGVLVRRWAGREPCEVDDVLMGSTQHTRSKAGARGAEDGWMDGCGAARKKQKSETAGGPCAVAVAATVQRSQLLWHVGCPVNYQWSHSLLSIFWTYTIYEATSLNLSATAPSRMMASNGGHDVKDRKGQLSPNEETPEEQQLQRDLKHLDHLLSRCREIRTTIPRMLDGMPEVARKHQDSREALFSELVNHMKNADTEIQDFASLYTSEESKRVLDKAKQSRETNPKGIKTWLYQDHPNWADVSHNNIWKARSMDKLRLEHPPPKLDELYTVFQRPAICWGGRQPHQPSPPPFAVCPSIFFFDQRQRQRPHTHILLPVWAVNPNIVVVQPNRATAIQILSPTSHAHPATDQRPPANMSRFFRSGDDSSSESSSDEEELYSEEEEEKDVEESEEDDSEEEDEDEDESDEGSSDEEGVKKTGASRFLRGDSSESEDSDEDQPKTVKSARDKRFAELEATIDAIEKKQKINDWGAVSNEFDKLNRQAVKMTERGQPPKLYIKAIVELEDAMNETISKQKVTPKKMNATSARGLNAVKQKIKKLKQDHQTEVDRYREDPLDFLASEDEEEEAPPPKPKKTKAENYAAQVELQDEEGFETVVKGGRTLQFTPESIFKHLRTILESRGKKNTDRLEQIRIMEKLHAVANTPYQTIRVLLTLVSARFDLGTGTSNSMPLEQWKAAEKELSTLFEVLEKNRDHIVIENAEEWDDDDKPPTIQPGEKYIKVPGSVVSYVERLDDELTRSLQTIDPHTSEYIDRLTDEGALYNVIVRGLLYYETLGKDSTLQIPQDSLNRIVMRRLEHVYFKPAQVVKILEENAWKPVPAAVESVITPRGSITDATQLLNVLCNYLFVNSEGIIRARAMLCQIYFLALHDEYYKARDMMLMSHLQETINSFDVQTQILYNRTLVQVGLCAFRKGLVYDAQNTLQEICGSGRQKELLAQGVMIQRFAQVSPEQERLEKQRQLPFHMHINLELLECVYLTCSMLLEIPLLAQTGSSPDIKKRVISKTYRRMLEYHERQIFTGPPENTRDHVMQASRALAAGEWKKAINFVHSIKIWDLMPNTDEIKTMLSKQIQEEGLRTYLFTYAPFYDTLAVSTLSSMFDLDDRKVASIVSKMISHEELAAALDQVTSTVIFRKGVELSRLQSLALTLSDKAAALIETNERTLEQRTQGTANAFDRRGGQNQRGGRGGGQKTGRGGARTGGTGQRQAGGTQFTGGVLGGAVRG</sequence>
<proteinExistence type="inferred from homology"/>
<dbReference type="GO" id="GO:0031369">
    <property type="term" value="F:translation initiation factor binding"/>
    <property type="evidence" value="ECO:0007669"/>
    <property type="project" value="InterPro"/>
</dbReference>
<evidence type="ECO:0000259" key="6">
    <source>
        <dbReference type="PROSITE" id="PS50250"/>
    </source>
</evidence>
<dbReference type="Gene3D" id="1.10.10.10">
    <property type="entry name" value="Winged helix-like DNA-binding domain superfamily/Winged helix DNA-binding domain"/>
    <property type="match status" value="1"/>
</dbReference>
<comment type="subcellular location">
    <subcellularLocation>
        <location evidence="4">Cytoplasm</location>
    </subcellularLocation>
</comment>
<dbReference type="GO" id="GO:0033290">
    <property type="term" value="C:eukaryotic 48S preinitiation complex"/>
    <property type="evidence" value="ECO:0007669"/>
    <property type="project" value="UniProtKB-UniRule"/>
</dbReference>
<dbReference type="InterPro" id="IPR036388">
    <property type="entry name" value="WH-like_DNA-bd_sf"/>
</dbReference>
<evidence type="ECO:0000256" key="3">
    <source>
        <dbReference type="ARBA" id="ARBA00022917"/>
    </source>
</evidence>
<dbReference type="Pfam" id="PF26569">
    <property type="entry name" value="EIF3CL_C"/>
    <property type="match status" value="1"/>
</dbReference>
<keyword evidence="3 4" id="KW-0648">Protein biosynthesis</keyword>
<dbReference type="InterPro" id="IPR027516">
    <property type="entry name" value="EIF3C"/>
</dbReference>
<keyword evidence="2 4" id="KW-0396">Initiation factor</keyword>
<dbReference type="Pfam" id="PF01399">
    <property type="entry name" value="PCI"/>
    <property type="match status" value="1"/>
</dbReference>
<keyword evidence="8" id="KW-1185">Reference proteome</keyword>
<evidence type="ECO:0000313" key="7">
    <source>
        <dbReference type="EMBL" id="TRX91281.1"/>
    </source>
</evidence>
<dbReference type="InterPro" id="IPR008905">
    <property type="entry name" value="EIF3C_N_dom"/>
</dbReference>
<dbReference type="PANTHER" id="PTHR13937:SF0">
    <property type="entry name" value="EUKARYOTIC TRANSLATION INITIATION FACTOR 3 SUBUNIT C-RELATED"/>
    <property type="match status" value="1"/>
</dbReference>
<feature type="domain" description="PCI" evidence="6">
    <location>
        <begin position="1042"/>
        <end position="1216"/>
    </location>
</feature>
<comment type="subunit">
    <text evidence="4">Component of the eukaryotic translation initiation factor 3 (eIF-3) complex.</text>
</comment>
<gene>
    <name evidence="4" type="primary">NIP1</name>
    <name evidence="7" type="ORF">FHL15_007886</name>
</gene>
<dbReference type="InterPro" id="IPR000717">
    <property type="entry name" value="PCI_dom"/>
</dbReference>
<dbReference type="GO" id="GO:0016282">
    <property type="term" value="C:eukaryotic 43S preinitiation complex"/>
    <property type="evidence" value="ECO:0007669"/>
    <property type="project" value="UniProtKB-UniRule"/>
</dbReference>
<evidence type="ECO:0000256" key="5">
    <source>
        <dbReference type="SAM" id="MobiDB-lite"/>
    </source>
</evidence>
<protein>
    <recommendedName>
        <fullName evidence="4">Eukaryotic translation initiation factor 3 subunit C</fullName>
        <shortName evidence="4">eIF3c</shortName>
    </recommendedName>
    <alternativeName>
        <fullName evidence="4">Eukaryotic translation initiation factor 3 93 kDa subunit homolog</fullName>
        <shortName evidence="4">eIF3 p93</shortName>
    </alternativeName>
    <alternativeName>
        <fullName evidence="4">Translation initiation factor eIF3, p93 subunit homolog</fullName>
    </alternativeName>
</protein>
<feature type="compositionally biased region" description="Acidic residues" evidence="5">
    <location>
        <begin position="451"/>
        <end position="492"/>
    </location>
</feature>
<dbReference type="Proteomes" id="UP000319160">
    <property type="component" value="Unassembled WGS sequence"/>
</dbReference>
<feature type="region of interest" description="Disordered" evidence="5">
    <location>
        <begin position="638"/>
        <end position="657"/>
    </location>
</feature>
<dbReference type="STRING" id="2512241.A0A553HTM1"/>
<evidence type="ECO:0000256" key="4">
    <source>
        <dbReference type="HAMAP-Rule" id="MF_03002"/>
    </source>
</evidence>
<dbReference type="Pfam" id="PF05470">
    <property type="entry name" value="eIF-3c_N"/>
    <property type="match status" value="1"/>
</dbReference>
<comment type="function">
    <text evidence="4">Component of the eukaryotic translation initiation factor 3 (eIF-3) complex, which is involved in protein synthesis of a specialized repertoire of mRNAs and, together with other initiation factors, stimulates binding of mRNA and methionyl-tRNAi to the 40S ribosome. The eIF-3 complex specifically targets and initiates translation of a subset of mRNAs involved in cell proliferation.</text>
</comment>
<dbReference type="EMBL" id="VFLP01000047">
    <property type="protein sequence ID" value="TRX91281.1"/>
    <property type="molecule type" value="Genomic_DNA"/>
</dbReference>
<feature type="region of interest" description="Disordered" evidence="5">
    <location>
        <begin position="193"/>
        <end position="218"/>
    </location>
</feature>
<dbReference type="SMART" id="SM00088">
    <property type="entry name" value="PINT"/>
    <property type="match status" value="1"/>
</dbReference>
<feature type="region of interest" description="Disordered" evidence="5">
    <location>
        <begin position="421"/>
        <end position="527"/>
    </location>
</feature>
<evidence type="ECO:0000256" key="1">
    <source>
        <dbReference type="ARBA" id="ARBA00022490"/>
    </source>
</evidence>
<dbReference type="InterPro" id="IPR058999">
    <property type="entry name" value="EIF3CL_C"/>
</dbReference>
<dbReference type="PROSITE" id="PS50250">
    <property type="entry name" value="PCI"/>
    <property type="match status" value="1"/>
</dbReference>
<dbReference type="GO" id="GO:0005852">
    <property type="term" value="C:eukaryotic translation initiation factor 3 complex"/>
    <property type="evidence" value="ECO:0007669"/>
    <property type="project" value="UniProtKB-UniRule"/>
</dbReference>
<dbReference type="OrthoDB" id="29647at2759"/>
<dbReference type="GO" id="GO:0001732">
    <property type="term" value="P:formation of cytoplasmic translation initiation complex"/>
    <property type="evidence" value="ECO:0007669"/>
    <property type="project" value="UniProtKB-UniRule"/>
</dbReference>
<dbReference type="FunFam" id="1.10.10.10:FF:000300">
    <property type="entry name" value="Eukaryotic translation initiation factor 3 subunit C"/>
    <property type="match status" value="1"/>
</dbReference>
<organism evidence="7 8">
    <name type="scientific">Xylaria flabelliformis</name>
    <dbReference type="NCBI Taxonomy" id="2512241"/>
    <lineage>
        <taxon>Eukaryota</taxon>
        <taxon>Fungi</taxon>
        <taxon>Dikarya</taxon>
        <taxon>Ascomycota</taxon>
        <taxon>Pezizomycotina</taxon>
        <taxon>Sordariomycetes</taxon>
        <taxon>Xylariomycetidae</taxon>
        <taxon>Xylariales</taxon>
        <taxon>Xylariaceae</taxon>
        <taxon>Xylaria</taxon>
    </lineage>
</organism>
<dbReference type="GO" id="GO:0003743">
    <property type="term" value="F:translation initiation factor activity"/>
    <property type="evidence" value="ECO:0007669"/>
    <property type="project" value="UniProtKB-UniRule"/>
</dbReference>
<dbReference type="GO" id="GO:0003723">
    <property type="term" value="F:RNA binding"/>
    <property type="evidence" value="ECO:0007669"/>
    <property type="project" value="InterPro"/>
</dbReference>
<evidence type="ECO:0000313" key="8">
    <source>
        <dbReference type="Proteomes" id="UP000319160"/>
    </source>
</evidence>
<name>A0A553HTM1_9PEZI</name>
<feature type="compositionally biased region" description="Gly residues" evidence="5">
    <location>
        <begin position="1260"/>
        <end position="1282"/>
    </location>
</feature>
<comment type="similarity">
    <text evidence="4">Belongs to the eIF-3 subunit C family.</text>
</comment>
<comment type="caution">
    <text evidence="7">The sequence shown here is derived from an EMBL/GenBank/DDBJ whole genome shotgun (WGS) entry which is preliminary data.</text>
</comment>
<dbReference type="SUPFAM" id="SSF46785">
    <property type="entry name" value="Winged helix' DNA-binding domain"/>
    <property type="match status" value="1"/>
</dbReference>
<feature type="region of interest" description="Disordered" evidence="5">
    <location>
        <begin position="1242"/>
        <end position="1302"/>
    </location>
</feature>
<dbReference type="PANTHER" id="PTHR13937">
    <property type="entry name" value="EUKARYOTIC TRANSLATION INITATION FACTOR 3, SUBUNIT 8 EIF3S8 -RELATED"/>
    <property type="match status" value="1"/>
</dbReference>
<accession>A0A553HTM1</accession>
<feature type="compositionally biased region" description="Basic and acidic residues" evidence="5">
    <location>
        <begin position="517"/>
        <end position="527"/>
    </location>
</feature>
<evidence type="ECO:0000256" key="2">
    <source>
        <dbReference type="ARBA" id="ARBA00022540"/>
    </source>
</evidence>